<dbReference type="SUPFAM" id="SSF46689">
    <property type="entry name" value="Homeodomain-like"/>
    <property type="match status" value="2"/>
</dbReference>
<dbReference type="PANTHER" id="PTHR46621:SF1">
    <property type="entry name" value="SNRNA-ACTIVATING PROTEIN COMPLEX SUBUNIT 4"/>
    <property type="match status" value="1"/>
</dbReference>
<dbReference type="FunFam" id="1.10.10.60:FF:000010">
    <property type="entry name" value="Transcriptional activator Myb isoform A"/>
    <property type="match status" value="1"/>
</dbReference>
<proteinExistence type="predicted"/>
<accession>A0A8J4DG15</accession>
<name>A0A8J4DG15_9CHLO</name>
<dbReference type="GO" id="GO:0019185">
    <property type="term" value="C:snRNA-activating protein complex"/>
    <property type="evidence" value="ECO:0007669"/>
    <property type="project" value="TreeGrafter"/>
</dbReference>
<keyword evidence="1" id="KW-0677">Repeat</keyword>
<dbReference type="Pfam" id="PF00249">
    <property type="entry name" value="Myb_DNA-binding"/>
    <property type="match status" value="1"/>
</dbReference>
<feature type="domain" description="HTH myb-type" evidence="8">
    <location>
        <begin position="54"/>
        <end position="109"/>
    </location>
</feature>
<feature type="region of interest" description="Disordered" evidence="6">
    <location>
        <begin position="706"/>
        <end position="732"/>
    </location>
</feature>
<dbReference type="InterPro" id="IPR001005">
    <property type="entry name" value="SANT/Myb"/>
</dbReference>
<reference evidence="9" key="1">
    <citation type="journal article" date="2021" name="Proc. Natl. Acad. Sci. U.S.A.">
        <title>Three genomes in the algal genus Volvox reveal the fate of a haploid sex-determining region after a transition to homothallism.</title>
        <authorList>
            <person name="Yamamoto K."/>
            <person name="Hamaji T."/>
            <person name="Kawai-Toyooka H."/>
            <person name="Matsuzaki R."/>
            <person name="Takahashi F."/>
            <person name="Nishimura Y."/>
            <person name="Kawachi M."/>
            <person name="Noguchi H."/>
            <person name="Minakuchi Y."/>
            <person name="Umen J.G."/>
            <person name="Toyoda A."/>
            <person name="Nozaki H."/>
        </authorList>
    </citation>
    <scope>NUCLEOTIDE SEQUENCE</scope>
    <source>
        <strain evidence="9">NIES-3785</strain>
    </source>
</reference>
<evidence type="ECO:0000256" key="4">
    <source>
        <dbReference type="ARBA" id="ARBA00023163"/>
    </source>
</evidence>
<dbReference type="InterPro" id="IPR051575">
    <property type="entry name" value="Myb-like_DNA-bd"/>
</dbReference>
<feature type="region of interest" description="Disordered" evidence="6">
    <location>
        <begin position="392"/>
        <end position="427"/>
    </location>
</feature>
<dbReference type="PANTHER" id="PTHR46621">
    <property type="entry name" value="SNRNA-ACTIVATING PROTEIN COMPLEX SUBUNIT 4"/>
    <property type="match status" value="1"/>
</dbReference>
<comment type="caution">
    <text evidence="9">The sequence shown here is derived from an EMBL/GenBank/DDBJ whole genome shotgun (WGS) entry which is preliminary data.</text>
</comment>
<evidence type="ECO:0000256" key="3">
    <source>
        <dbReference type="ARBA" id="ARBA00023125"/>
    </source>
</evidence>
<dbReference type="PROSITE" id="PS51294">
    <property type="entry name" value="HTH_MYB"/>
    <property type="match status" value="3"/>
</dbReference>
<gene>
    <name evidence="9" type="ORF">Vretimale_3884</name>
</gene>
<dbReference type="InterPro" id="IPR009057">
    <property type="entry name" value="Homeodomain-like_sf"/>
</dbReference>
<evidence type="ECO:0000313" key="10">
    <source>
        <dbReference type="Proteomes" id="UP000722791"/>
    </source>
</evidence>
<keyword evidence="4" id="KW-0804">Transcription</keyword>
<dbReference type="InterPro" id="IPR017930">
    <property type="entry name" value="Myb_dom"/>
</dbReference>
<keyword evidence="5" id="KW-0539">Nucleus</keyword>
<evidence type="ECO:0000259" key="7">
    <source>
        <dbReference type="PROSITE" id="PS50090"/>
    </source>
</evidence>
<dbReference type="Gene3D" id="1.10.10.60">
    <property type="entry name" value="Homeodomain-like"/>
    <property type="match status" value="3"/>
</dbReference>
<evidence type="ECO:0000256" key="6">
    <source>
        <dbReference type="SAM" id="MobiDB-lite"/>
    </source>
</evidence>
<evidence type="ECO:0000256" key="5">
    <source>
        <dbReference type="ARBA" id="ARBA00023242"/>
    </source>
</evidence>
<feature type="domain" description="HTH myb-type" evidence="8">
    <location>
        <begin position="110"/>
        <end position="160"/>
    </location>
</feature>
<feature type="region of interest" description="Disordered" evidence="6">
    <location>
        <begin position="814"/>
        <end position="833"/>
    </location>
</feature>
<keyword evidence="2" id="KW-0805">Transcription regulation</keyword>
<dbReference type="SMART" id="SM00717">
    <property type="entry name" value="SANT"/>
    <property type="match status" value="3"/>
</dbReference>
<feature type="domain" description="Myb-like" evidence="7">
    <location>
        <begin position="54"/>
        <end position="105"/>
    </location>
</feature>
<protein>
    <submittedName>
        <fullName evidence="9">Uncharacterized protein</fullName>
    </submittedName>
</protein>
<dbReference type="Proteomes" id="UP000722791">
    <property type="component" value="Unassembled WGS sequence"/>
</dbReference>
<keyword evidence="3" id="KW-0238">DNA-binding</keyword>
<dbReference type="GO" id="GO:0001006">
    <property type="term" value="F:RNA polymerase III type 3 promoter sequence-specific DNA binding"/>
    <property type="evidence" value="ECO:0007669"/>
    <property type="project" value="TreeGrafter"/>
</dbReference>
<evidence type="ECO:0000313" key="9">
    <source>
        <dbReference type="EMBL" id="GIL98513.1"/>
    </source>
</evidence>
<evidence type="ECO:0000256" key="2">
    <source>
        <dbReference type="ARBA" id="ARBA00023015"/>
    </source>
</evidence>
<dbReference type="CDD" id="cd00167">
    <property type="entry name" value="SANT"/>
    <property type="match status" value="3"/>
</dbReference>
<organism evidence="9 10">
    <name type="scientific">Volvox reticuliferus</name>
    <dbReference type="NCBI Taxonomy" id="1737510"/>
    <lineage>
        <taxon>Eukaryota</taxon>
        <taxon>Viridiplantae</taxon>
        <taxon>Chlorophyta</taxon>
        <taxon>core chlorophytes</taxon>
        <taxon>Chlorophyceae</taxon>
        <taxon>CS clade</taxon>
        <taxon>Chlamydomonadales</taxon>
        <taxon>Volvocaceae</taxon>
        <taxon>Volvox</taxon>
    </lineage>
</organism>
<feature type="domain" description="Myb-like" evidence="7">
    <location>
        <begin position="3"/>
        <end position="53"/>
    </location>
</feature>
<evidence type="ECO:0000256" key="1">
    <source>
        <dbReference type="ARBA" id="ARBA00022737"/>
    </source>
</evidence>
<dbReference type="EMBL" id="BNCQ01000005">
    <property type="protein sequence ID" value="GIL98513.1"/>
    <property type="molecule type" value="Genomic_DNA"/>
</dbReference>
<dbReference type="PROSITE" id="PS50090">
    <property type="entry name" value="MYB_LIKE"/>
    <property type="match status" value="3"/>
</dbReference>
<dbReference type="GO" id="GO:0042796">
    <property type="term" value="P:snRNA transcription by RNA polymerase III"/>
    <property type="evidence" value="ECO:0007669"/>
    <property type="project" value="TreeGrafter"/>
</dbReference>
<dbReference type="GO" id="GO:0000978">
    <property type="term" value="F:RNA polymerase II cis-regulatory region sequence-specific DNA binding"/>
    <property type="evidence" value="ECO:0007669"/>
    <property type="project" value="TreeGrafter"/>
</dbReference>
<feature type="region of interest" description="Disordered" evidence="6">
    <location>
        <begin position="769"/>
        <end position="792"/>
    </location>
</feature>
<dbReference type="Pfam" id="PF13921">
    <property type="entry name" value="Myb_DNA-bind_6"/>
    <property type="match status" value="1"/>
</dbReference>
<feature type="domain" description="Myb-like" evidence="7">
    <location>
        <begin position="106"/>
        <end position="156"/>
    </location>
</feature>
<dbReference type="AlphaFoldDB" id="A0A8J4DG15"/>
<evidence type="ECO:0000259" key="8">
    <source>
        <dbReference type="PROSITE" id="PS51294"/>
    </source>
</evidence>
<dbReference type="GO" id="GO:0042795">
    <property type="term" value="P:snRNA transcription by RNA polymerase II"/>
    <property type="evidence" value="ECO:0007669"/>
    <property type="project" value="TreeGrafter"/>
</dbReference>
<sequence>MKTAPVKTGAWTEEEDILLVEYQAVYGNKWSLISKHIPGRNGQSCAQRWRHKVNPNIIKDKWTPEEDSILTKLVQQIGVGKWATVARHLPGRTDQQCMGRWRRHLDPNIRKDAWTVEEDARLHELYEEHGTAWSMIARRIANRTPQQCRGRWCILMASKSKGTLRTTAIPDSKRATRDCTGQGSATAVTAEIARHGRPQLHVCPSTVAREADTEMPVVPASTMVPMHANGDLMQPPTVQQIRLTRSHVRASVTKTNSPKGAELLQRDRRPAVLQDPASAAARAFTGKPKGTSQTCANQKGDITGTNTIGAHRGHLLLGTRVLSFLRRPRSKQCRPRSRLTAIVLPAFGGQFSGRVSKQPPLASGAGAPAPLVSPRKRSLLAIDLQLNREPATWQAGTAERRSPQSHGVDGACQRTDSDDPVGATASLPCQTIRGAGTNAIASTCERPTVSTSSRIGLDKFGCPSRRPSGRTEEAVPGAVLLHMPMRKTRSGRCYPLLTRPAVTSTKPNQRDKIIDGMSATKSHADSLDRVANMAAGCRTASLGPSAVEPGQRNCAKVAAARPPDDGAQLVISDYSFFSVQAPDGGPSQITDHLQQAMPSGSGNTSLSLPDGLFGEAGIPPTGDQMLDWREVIGSPPTSSFLAFVEAGILQTPSVAPGPGPASELLCAPIPPGMPKVTPDSSNEWSDVPALSWTELQACHGGFGTVGRHSAHSTPDNSQPAHRAVQASDQAGITPRRDMYVRSAGQLVGAGSTSMAAHYIPGLAFCPGEPAGANEGQGDTRSMPPSPGGRNPCPGLQSSGVVDGADDRQVGAKTVAMDCPPPSRTAKLSTTNGDRTVPDFCSPARKQHVVAPSLPGPKLPMKVPGLPDHSMHGSEFVGTTSLITPSILLRPVALPHDGVASHALGSVPPCLAAAMSEASPHPCLGMQSPVSRPSSNEGQLPLPPALASALLPTITQQLRDSCGAGISSSHQPPAAEQQFPAFATTALGFAPSGLNGAFPRLMLPRLPAQGTVRSMFPVLSLHKYQAGKENVMR</sequence>
<feature type="domain" description="HTH myb-type" evidence="8">
    <location>
        <begin position="1"/>
        <end position="50"/>
    </location>
</feature>